<protein>
    <recommendedName>
        <fullName evidence="3">Protein kinase domain-containing protein</fullName>
    </recommendedName>
</protein>
<feature type="compositionally biased region" description="Low complexity" evidence="1">
    <location>
        <begin position="855"/>
        <end position="864"/>
    </location>
</feature>
<dbReference type="GO" id="GO:0005634">
    <property type="term" value="C:nucleus"/>
    <property type="evidence" value="ECO:0007669"/>
    <property type="project" value="TreeGrafter"/>
</dbReference>
<keyword evidence="2" id="KW-0812">Transmembrane</keyword>
<dbReference type="Gene3D" id="1.10.510.10">
    <property type="entry name" value="Transferase(Phosphotransferase) domain 1"/>
    <property type="match status" value="1"/>
</dbReference>
<name>U6KHU2_EIMTE</name>
<evidence type="ECO:0000259" key="3">
    <source>
        <dbReference type="PROSITE" id="PS50011"/>
    </source>
</evidence>
<evidence type="ECO:0000256" key="1">
    <source>
        <dbReference type="SAM" id="MobiDB-lite"/>
    </source>
</evidence>
<dbReference type="PROSITE" id="PS50011">
    <property type="entry name" value="PROTEIN_KINASE_DOM"/>
    <property type="match status" value="1"/>
</dbReference>
<feature type="domain" description="Protein kinase" evidence="3">
    <location>
        <begin position="195"/>
        <end position="501"/>
    </location>
</feature>
<feature type="compositionally biased region" description="Polar residues" evidence="1">
    <location>
        <begin position="817"/>
        <end position="835"/>
    </location>
</feature>
<dbReference type="PANTHER" id="PTHR44167:SF18">
    <property type="entry name" value="PROTEIN KINASE DOMAIN-CONTAINING PROTEIN"/>
    <property type="match status" value="1"/>
</dbReference>
<dbReference type="SUPFAM" id="SSF56112">
    <property type="entry name" value="Protein kinase-like (PK-like)"/>
    <property type="match status" value="1"/>
</dbReference>
<feature type="compositionally biased region" description="Basic and acidic residues" evidence="1">
    <location>
        <begin position="887"/>
        <end position="897"/>
    </location>
</feature>
<gene>
    <name evidence="4" type="ORF">ETH_00002510</name>
</gene>
<dbReference type="GO" id="GO:0004674">
    <property type="term" value="F:protein serine/threonine kinase activity"/>
    <property type="evidence" value="ECO:0007669"/>
    <property type="project" value="TreeGrafter"/>
</dbReference>
<dbReference type="RefSeq" id="XP_013228347.1">
    <property type="nucleotide sequence ID" value="XM_013372893.1"/>
</dbReference>
<reference evidence="4" key="1">
    <citation type="submission" date="2013-10" db="EMBL/GenBank/DDBJ databases">
        <title>Genomic analysis of the causative agents of coccidiosis in chickens.</title>
        <authorList>
            <person name="Reid A.J."/>
            <person name="Blake D."/>
            <person name="Billington K."/>
            <person name="Browne H."/>
            <person name="Dunn M."/>
            <person name="Hung S."/>
            <person name="Kawahara F."/>
            <person name="Miranda-Saavedra D."/>
            <person name="Mourier T."/>
            <person name="Nagra H."/>
            <person name="Otto T.D."/>
            <person name="Rawlings N."/>
            <person name="Sanchez A."/>
            <person name="Sanders M."/>
            <person name="Subramaniam C."/>
            <person name="Tay Y."/>
            <person name="Dear P."/>
            <person name="Doerig C."/>
            <person name="Gruber A."/>
            <person name="Parkinson J."/>
            <person name="Shirley M."/>
            <person name="Wan K.L."/>
            <person name="Berriman M."/>
            <person name="Tomley F."/>
            <person name="Pain A."/>
        </authorList>
    </citation>
    <scope>NUCLEOTIDE SEQUENCE [LARGE SCALE GENOMIC DNA]</scope>
    <source>
        <strain evidence="4">Houghton</strain>
    </source>
</reference>
<dbReference type="GO" id="GO:0005737">
    <property type="term" value="C:cytoplasm"/>
    <property type="evidence" value="ECO:0007669"/>
    <property type="project" value="TreeGrafter"/>
</dbReference>
<dbReference type="SMART" id="SM00220">
    <property type="entry name" value="S_TKc"/>
    <property type="match status" value="1"/>
</dbReference>
<accession>U6KHU2</accession>
<dbReference type="EMBL" id="HG673764">
    <property type="protein sequence ID" value="CDJ37509.1"/>
    <property type="molecule type" value="Genomic_DNA"/>
</dbReference>
<evidence type="ECO:0000313" key="5">
    <source>
        <dbReference type="Proteomes" id="UP000030747"/>
    </source>
</evidence>
<dbReference type="AlphaFoldDB" id="U6KHU2"/>
<feature type="compositionally biased region" description="Low complexity" evidence="1">
    <location>
        <begin position="760"/>
        <end position="801"/>
    </location>
</feature>
<dbReference type="GO" id="GO:0005524">
    <property type="term" value="F:ATP binding"/>
    <property type="evidence" value="ECO:0007669"/>
    <property type="project" value="InterPro"/>
</dbReference>
<feature type="region of interest" description="Disordered" evidence="1">
    <location>
        <begin position="1"/>
        <end position="25"/>
    </location>
</feature>
<keyword evidence="2" id="KW-0472">Membrane</keyword>
<reference evidence="4" key="2">
    <citation type="submission" date="2013-10" db="EMBL/GenBank/DDBJ databases">
        <authorList>
            <person name="Aslett M."/>
        </authorList>
    </citation>
    <scope>NUCLEOTIDE SEQUENCE [LARGE SCALE GENOMIC DNA]</scope>
    <source>
        <strain evidence="4">Houghton</strain>
    </source>
</reference>
<feature type="compositionally biased region" description="Polar residues" evidence="1">
    <location>
        <begin position="865"/>
        <end position="880"/>
    </location>
</feature>
<keyword evidence="2" id="KW-1133">Transmembrane helix</keyword>
<dbReference type="GeneID" id="25249717"/>
<dbReference type="InterPro" id="IPR011009">
    <property type="entry name" value="Kinase-like_dom_sf"/>
</dbReference>
<feature type="region of interest" description="Disordered" evidence="1">
    <location>
        <begin position="638"/>
        <end position="677"/>
    </location>
</feature>
<feature type="region of interest" description="Disordered" evidence="1">
    <location>
        <begin position="692"/>
        <end position="897"/>
    </location>
</feature>
<dbReference type="PANTHER" id="PTHR44167">
    <property type="entry name" value="OVARIAN-SPECIFIC SERINE/THREONINE-PROTEIN KINASE LOK-RELATED"/>
    <property type="match status" value="1"/>
</dbReference>
<dbReference type="VEuPathDB" id="ToxoDB:ETH2_0401600"/>
<evidence type="ECO:0000313" key="4">
    <source>
        <dbReference type="EMBL" id="CDJ37509.1"/>
    </source>
</evidence>
<dbReference type="InterPro" id="IPR000719">
    <property type="entry name" value="Prot_kinase_dom"/>
</dbReference>
<organism evidence="4 5">
    <name type="scientific">Eimeria tenella</name>
    <name type="common">Coccidian parasite</name>
    <dbReference type="NCBI Taxonomy" id="5802"/>
    <lineage>
        <taxon>Eukaryota</taxon>
        <taxon>Sar</taxon>
        <taxon>Alveolata</taxon>
        <taxon>Apicomplexa</taxon>
        <taxon>Conoidasida</taxon>
        <taxon>Coccidia</taxon>
        <taxon>Eucoccidiorida</taxon>
        <taxon>Eimeriorina</taxon>
        <taxon>Eimeriidae</taxon>
        <taxon>Eimeria</taxon>
    </lineage>
</organism>
<dbReference type="Proteomes" id="UP000030747">
    <property type="component" value="Unassembled WGS sequence"/>
</dbReference>
<dbReference type="VEuPathDB" id="ToxoDB:ETH_00002510"/>
<keyword evidence="5" id="KW-1185">Reference proteome</keyword>
<evidence type="ECO:0000256" key="2">
    <source>
        <dbReference type="SAM" id="Phobius"/>
    </source>
</evidence>
<feature type="compositionally biased region" description="Low complexity" evidence="1">
    <location>
        <begin position="716"/>
        <end position="744"/>
    </location>
</feature>
<feature type="transmembrane region" description="Helical" evidence="2">
    <location>
        <begin position="59"/>
        <end position="80"/>
    </location>
</feature>
<dbReference type="OrthoDB" id="346907at2759"/>
<proteinExistence type="predicted"/>
<dbReference type="GO" id="GO:0044773">
    <property type="term" value="P:mitotic DNA damage checkpoint signaling"/>
    <property type="evidence" value="ECO:0007669"/>
    <property type="project" value="TreeGrafter"/>
</dbReference>
<sequence length="897" mass="96072">MEPYYGQWSLPGGPGKEPEGVGVSSAGLEREDVQLLDEDPSTAASGTVLLPSAQRARRLWNYLAVGGLAVPTIVLFMYLMSAFAKTKQQLSWESVVKPQASLPTPAAEWQVPPVHPPEERDTVTNQLVRGVLADISNQLVQGGHIEPEGDAQTVMEAVAKALSKGKSEELLGMTIRLSQVTEVGTGEQLDEPKDYVVTRFIDQGYQSVLLEVQDRETEGSAAMRINFLPNDFENLALSTAKTSVSPQMIRVAQASLGISGSTPLASAAQEKGIAPTRFMARIDGFPKILRYGGLSVMSAVELTENVEVSLQDALDALQLPPTGTKAYIARSVLKTVLHMQQAGWSHNGLNCRSFGVQEDGSVLLLGLQSSVPFGEVIPDNVGISPLTTEPELLANLWCYEDCKGLAEANAKADMWSLGIVLHQILMDGELPFGLSDIPSDESAIPHVVQLRETANVDEMDVKMESSGVSRRWRELVVRLLETDRSKRISAEEVAAEYTDLLNGATAQQVLDREDFLRLFRMENPDFVGLESELAEASAARVDLQHEASPSSIGEEESGFASMKFYSPQEEAVLAEGFAAVPPRWRPAERDFGLSPRQPPFMNGYSPLDRMQLSLAGVDSGPQGFLRLQRDRFNEYIPRPASRGQEALQAAAPGPRSSRLGGEAAQRETSNHPPASLGPAAVAAAGRLLQREGFPGSRQRGDAGPTAPTPAHDETASPSVSSPVPSSSTSPSSSPSHSLSSSPRRLPTDYEPAAEAERLAEALAAAEPAAVVSSSTSSPEESSSFRSETSSPEPRAAAAALPEPREPAAAPPEPEAGTTRNETRGSPSRTSPTNANGAAARAPLGLGHALLEMSRTRTPSESSSSDIQNSTPPRIQVTSRFWNPDSEAQSKKDNTTEN</sequence>